<name>A0A235F1E2_9RHOO</name>
<dbReference type="Pfam" id="PF13279">
    <property type="entry name" value="4HBT_2"/>
    <property type="match status" value="1"/>
</dbReference>
<dbReference type="SUPFAM" id="SSF54637">
    <property type="entry name" value="Thioesterase/thiol ester dehydrase-isomerase"/>
    <property type="match status" value="1"/>
</dbReference>
<dbReference type="PIRSF" id="PIRSF003230">
    <property type="entry name" value="YbgC"/>
    <property type="match status" value="1"/>
</dbReference>
<dbReference type="NCBIfam" id="TIGR00051">
    <property type="entry name" value="YbgC/FadM family acyl-CoA thioesterase"/>
    <property type="match status" value="1"/>
</dbReference>
<evidence type="ECO:0000313" key="4">
    <source>
        <dbReference type="Proteomes" id="UP000215181"/>
    </source>
</evidence>
<comment type="caution">
    <text evidence="3">The sequence shown here is derived from an EMBL/GenBank/DDBJ whole genome shotgun (WGS) entry which is preliminary data.</text>
</comment>
<evidence type="ECO:0000256" key="1">
    <source>
        <dbReference type="ARBA" id="ARBA00005953"/>
    </source>
</evidence>
<dbReference type="PANTHER" id="PTHR31793:SF37">
    <property type="entry name" value="ACYL-COA THIOESTER HYDROLASE YBGC"/>
    <property type="match status" value="1"/>
</dbReference>
<dbReference type="Proteomes" id="UP000215181">
    <property type="component" value="Unassembled WGS sequence"/>
</dbReference>
<comment type="similarity">
    <text evidence="1">Belongs to the 4-hydroxybenzoyl-CoA thioesterase family.</text>
</comment>
<dbReference type="PANTHER" id="PTHR31793">
    <property type="entry name" value="4-HYDROXYBENZOYL-COA THIOESTERASE FAMILY MEMBER"/>
    <property type="match status" value="1"/>
</dbReference>
<dbReference type="Gene3D" id="3.10.129.10">
    <property type="entry name" value="Hotdog Thioesterase"/>
    <property type="match status" value="1"/>
</dbReference>
<dbReference type="InterPro" id="IPR029069">
    <property type="entry name" value="HotDog_dom_sf"/>
</dbReference>
<dbReference type="InterPro" id="IPR050563">
    <property type="entry name" value="4-hydroxybenzoyl-CoA_TE"/>
</dbReference>
<evidence type="ECO:0000313" key="3">
    <source>
        <dbReference type="EMBL" id="OYD55116.1"/>
    </source>
</evidence>
<dbReference type="InterPro" id="IPR006684">
    <property type="entry name" value="YbgC/YbaW"/>
</dbReference>
<dbReference type="AlphaFoldDB" id="A0A235F1E2"/>
<evidence type="ECO:0000256" key="2">
    <source>
        <dbReference type="ARBA" id="ARBA00022801"/>
    </source>
</evidence>
<protein>
    <submittedName>
        <fullName evidence="3">Tol-pal system-associated acyl-CoA thioesterase</fullName>
    </submittedName>
</protein>
<gene>
    <name evidence="3" type="primary">ybgC</name>
    <name evidence="3" type="ORF">CGK74_02630</name>
</gene>
<dbReference type="OrthoDB" id="9808429at2"/>
<sequence>MQPNTPAAAAAQGDTSPPQPFFMLPVRVYYEDTDAAGVVYYANYLRFCERARTEWLRALGFEQQAMMSSTGTAFVVRSVHADYLVPARLDDALEVVTRIGTLRRASLLFNQEIRRQGQLLFTAQVLVACIDTHRQKPAPMPANLHALFERSFA</sequence>
<reference evidence="3 4" key="1">
    <citation type="submission" date="2017-07" db="EMBL/GenBank/DDBJ databases">
        <title>Thauera sp. KNDSS-Mac4 genome sequence and assembly.</title>
        <authorList>
            <person name="Mayilraj S."/>
        </authorList>
    </citation>
    <scope>NUCLEOTIDE SEQUENCE [LARGE SCALE GENOMIC DNA]</scope>
    <source>
        <strain evidence="3 4">KNDSS-Mac4</strain>
    </source>
</reference>
<dbReference type="FunFam" id="3.10.129.10:FF:000004">
    <property type="entry name" value="Tol-pal system-associated acyl-CoA thioesterase"/>
    <property type="match status" value="1"/>
</dbReference>
<dbReference type="EMBL" id="NOIH01000003">
    <property type="protein sequence ID" value="OYD55116.1"/>
    <property type="molecule type" value="Genomic_DNA"/>
</dbReference>
<dbReference type="NCBIfam" id="TIGR02799">
    <property type="entry name" value="thio_ybgC"/>
    <property type="match status" value="1"/>
</dbReference>
<proteinExistence type="inferred from homology"/>
<dbReference type="CDD" id="cd00586">
    <property type="entry name" value="4HBT"/>
    <property type="match status" value="1"/>
</dbReference>
<organism evidence="3 4">
    <name type="scientific">Thauera propionica</name>
    <dbReference type="NCBI Taxonomy" id="2019431"/>
    <lineage>
        <taxon>Bacteria</taxon>
        <taxon>Pseudomonadati</taxon>
        <taxon>Pseudomonadota</taxon>
        <taxon>Betaproteobacteria</taxon>
        <taxon>Rhodocyclales</taxon>
        <taxon>Zoogloeaceae</taxon>
        <taxon>Thauera</taxon>
    </lineage>
</organism>
<keyword evidence="4" id="KW-1185">Reference proteome</keyword>
<keyword evidence="2" id="KW-0378">Hydrolase</keyword>
<dbReference type="GO" id="GO:0047617">
    <property type="term" value="F:fatty acyl-CoA hydrolase activity"/>
    <property type="evidence" value="ECO:0007669"/>
    <property type="project" value="TreeGrafter"/>
</dbReference>
<dbReference type="InterPro" id="IPR014166">
    <property type="entry name" value="Tol-Pal_acyl-CoA_thioesterase"/>
</dbReference>
<accession>A0A235F1E2</accession>